<keyword evidence="12" id="KW-1185">Reference proteome</keyword>
<dbReference type="Proteomes" id="UP000472260">
    <property type="component" value="Unassembled WGS sequence"/>
</dbReference>
<dbReference type="GO" id="GO:0031965">
    <property type="term" value="C:nuclear membrane"/>
    <property type="evidence" value="ECO:0007669"/>
    <property type="project" value="UniProtKB-UniRule"/>
</dbReference>
<accession>A0A671RQD5</accession>
<keyword evidence="9 10" id="KW-0539">Nucleus</keyword>
<keyword evidence="7 10" id="KW-0811">Translocation</keyword>
<evidence type="ECO:0000256" key="4">
    <source>
        <dbReference type="ARBA" id="ARBA00022448"/>
    </source>
</evidence>
<dbReference type="Pfam" id="PF07575">
    <property type="entry name" value="Nucleopor_Nup85"/>
    <property type="match status" value="2"/>
</dbReference>
<evidence type="ECO:0000256" key="6">
    <source>
        <dbReference type="ARBA" id="ARBA00022927"/>
    </source>
</evidence>
<dbReference type="Ensembl" id="ENSSANT00000091352.1">
    <property type="protein sequence ID" value="ENSSANP00000085947.1"/>
    <property type="gene ID" value="ENSSANG00000042291.1"/>
</dbReference>
<keyword evidence="5 10" id="KW-0509">mRNA transport</keyword>
<evidence type="ECO:0000256" key="3">
    <source>
        <dbReference type="ARBA" id="ARBA00017729"/>
    </source>
</evidence>
<keyword evidence="6 10" id="KW-0653">Protein transport</keyword>
<dbReference type="InterPro" id="IPR011502">
    <property type="entry name" value="Nucleoporin_Nup85"/>
</dbReference>
<dbReference type="AlphaFoldDB" id="A0A671RQD5"/>
<evidence type="ECO:0000256" key="10">
    <source>
        <dbReference type="RuleBase" id="RU365073"/>
    </source>
</evidence>
<dbReference type="GO" id="GO:0031080">
    <property type="term" value="C:nuclear pore outer ring"/>
    <property type="evidence" value="ECO:0007669"/>
    <property type="project" value="TreeGrafter"/>
</dbReference>
<evidence type="ECO:0000313" key="11">
    <source>
        <dbReference type="Ensembl" id="ENSSANP00000085947.1"/>
    </source>
</evidence>
<evidence type="ECO:0000256" key="2">
    <source>
        <dbReference type="ARBA" id="ARBA00005573"/>
    </source>
</evidence>
<evidence type="ECO:0000256" key="1">
    <source>
        <dbReference type="ARBA" id="ARBA00004567"/>
    </source>
</evidence>
<dbReference type="GO" id="GO:0045893">
    <property type="term" value="P:positive regulation of DNA-templated transcription"/>
    <property type="evidence" value="ECO:0007669"/>
    <property type="project" value="TreeGrafter"/>
</dbReference>
<reference evidence="11" key="1">
    <citation type="submission" date="2025-08" db="UniProtKB">
        <authorList>
            <consortium name="Ensembl"/>
        </authorList>
    </citation>
    <scope>IDENTIFICATION</scope>
</reference>
<reference evidence="11" key="2">
    <citation type="submission" date="2025-09" db="UniProtKB">
        <authorList>
            <consortium name="Ensembl"/>
        </authorList>
    </citation>
    <scope>IDENTIFICATION</scope>
</reference>
<evidence type="ECO:0000256" key="8">
    <source>
        <dbReference type="ARBA" id="ARBA00023132"/>
    </source>
</evidence>
<evidence type="ECO:0000256" key="5">
    <source>
        <dbReference type="ARBA" id="ARBA00022816"/>
    </source>
</evidence>
<evidence type="ECO:0000313" key="12">
    <source>
        <dbReference type="Proteomes" id="UP000472260"/>
    </source>
</evidence>
<organism evidence="11 12">
    <name type="scientific">Sinocyclocheilus anshuiensis</name>
    <dbReference type="NCBI Taxonomy" id="1608454"/>
    <lineage>
        <taxon>Eukaryota</taxon>
        <taxon>Metazoa</taxon>
        <taxon>Chordata</taxon>
        <taxon>Craniata</taxon>
        <taxon>Vertebrata</taxon>
        <taxon>Euteleostomi</taxon>
        <taxon>Actinopterygii</taxon>
        <taxon>Neopterygii</taxon>
        <taxon>Teleostei</taxon>
        <taxon>Ostariophysi</taxon>
        <taxon>Cypriniformes</taxon>
        <taxon>Cyprinidae</taxon>
        <taxon>Cyprininae</taxon>
        <taxon>Sinocyclocheilus</taxon>
    </lineage>
</organism>
<comment type="function">
    <text evidence="10">Functions as a component of the nuclear pore complex (NPC).</text>
</comment>
<dbReference type="PANTHER" id="PTHR13373">
    <property type="entry name" value="FROUNT PROTEIN-RELATED"/>
    <property type="match status" value="1"/>
</dbReference>
<keyword evidence="8 10" id="KW-0906">Nuclear pore complex</keyword>
<name>A0A671RQD5_9TELE</name>
<comment type="subcellular location">
    <subcellularLocation>
        <location evidence="1 10">Nucleus</location>
        <location evidence="1 10">Nuclear pore complex</location>
    </subcellularLocation>
</comment>
<dbReference type="PANTHER" id="PTHR13373:SF21">
    <property type="entry name" value="NUCLEAR PORE COMPLEX PROTEIN NUP85"/>
    <property type="match status" value="1"/>
</dbReference>
<gene>
    <name evidence="11" type="primary">LOC107696313</name>
</gene>
<keyword evidence="10" id="KW-0472">Membrane</keyword>
<dbReference type="GO" id="GO:0006406">
    <property type="term" value="P:mRNA export from nucleus"/>
    <property type="evidence" value="ECO:0007669"/>
    <property type="project" value="TreeGrafter"/>
</dbReference>
<proteinExistence type="inferred from homology"/>
<evidence type="ECO:0000256" key="9">
    <source>
        <dbReference type="ARBA" id="ARBA00023242"/>
    </source>
</evidence>
<comment type="similarity">
    <text evidence="2 10">Belongs to the nucleoporin Nup85 family.</text>
</comment>
<dbReference type="GO" id="GO:0017056">
    <property type="term" value="F:structural constituent of nuclear pore"/>
    <property type="evidence" value="ECO:0007669"/>
    <property type="project" value="TreeGrafter"/>
</dbReference>
<keyword evidence="4 10" id="KW-0813">Transport</keyword>
<sequence>SYSIYPLRAIFHVKNQTVRVPPCFRNPSDALKERSESHLIFVGLQKIKEDVPSKNKKSQFVSISKNYRSVIRACMEELQQNAGKRHMTHIVSILLAIELIWNLCEVLFIDAAPAGSLLLHLLDWVRLHKSDVDARAREVLQSDSPAHHQSYWDVPTGTQTLTEFDVKWRHWHEECDRCLQDNTFASNRHLETICKILVGDEDTILEQKELLSTWYHFLVTRLLFTHPTIKPPDLHYYAQSSMSMFLGLRASPEPLDIILLSAFEFDLHQVIKDCSIALNNWWFVAHLTDLLDHCKLLQSHNLHFGSNLREFLVLEYASGLFTHHSLWQLAVDYFDHCPEFGRVYLELQIERVPLDTERKAIKVLRICEDRQMSEQVRSICKIMAKRALRNNRLGSALSWSIRAKDAAFATLISERFLQDYCNKGSFTDLDLLDNLGPAMLLSDRLTFLGKYREFHRLYGENRFSEAAKLLLSLMTAKIAPRSLWMTLLTDALPLLEQKEVKTQTTHALQSHFTLDEDIESTKTELLRLALARNLAMAIVKEGTIET</sequence>
<evidence type="ECO:0000256" key="7">
    <source>
        <dbReference type="ARBA" id="ARBA00023010"/>
    </source>
</evidence>
<protein>
    <recommendedName>
        <fullName evidence="3 10">Nuclear pore complex protein Nup85</fullName>
    </recommendedName>
</protein>
<dbReference type="GO" id="GO:0006606">
    <property type="term" value="P:protein import into nucleus"/>
    <property type="evidence" value="ECO:0007669"/>
    <property type="project" value="TreeGrafter"/>
</dbReference>
<comment type="subunit">
    <text evidence="10">Component of the nuclear pore complex (NPC).</text>
</comment>